<sequence>MRRPHLLPFARALRSGMTDAERHLWCRLRRRQLDGHHFRRQHPIGDYIVDFACIERRLVVEVDGGQHAASAADAVRDRYLRQAGFRVLRFWNHDVLLRTEAVAEEILRALQAERPGVPGP</sequence>
<dbReference type="RefSeq" id="WP_377002861.1">
    <property type="nucleotide sequence ID" value="NZ_JBHSGG010000002.1"/>
</dbReference>
<dbReference type="Pfam" id="PF04480">
    <property type="entry name" value="DUF559"/>
    <property type="match status" value="1"/>
</dbReference>
<dbReference type="InterPro" id="IPR011335">
    <property type="entry name" value="Restrct_endonuc-II-like"/>
</dbReference>
<keyword evidence="2" id="KW-0255">Endonuclease</keyword>
<dbReference type="GO" id="GO:0004519">
    <property type="term" value="F:endonuclease activity"/>
    <property type="evidence" value="ECO:0007669"/>
    <property type="project" value="UniProtKB-KW"/>
</dbReference>
<proteinExistence type="predicted"/>
<dbReference type="Gene3D" id="3.40.960.10">
    <property type="entry name" value="VSR Endonuclease"/>
    <property type="match status" value="1"/>
</dbReference>
<name>A0ABV9NGS1_9GAMM</name>
<gene>
    <name evidence="2" type="ORF">ACFO3Q_01735</name>
</gene>
<evidence type="ECO:0000313" key="3">
    <source>
        <dbReference type="Proteomes" id="UP001595892"/>
    </source>
</evidence>
<dbReference type="SUPFAM" id="SSF52980">
    <property type="entry name" value="Restriction endonuclease-like"/>
    <property type="match status" value="1"/>
</dbReference>
<dbReference type="InterPro" id="IPR047216">
    <property type="entry name" value="Endonuclease_DUF559_bact"/>
</dbReference>
<dbReference type="CDD" id="cd01038">
    <property type="entry name" value="Endonuclease_DUF559"/>
    <property type="match status" value="1"/>
</dbReference>
<dbReference type="PANTHER" id="PTHR38590:SF1">
    <property type="entry name" value="BLL0828 PROTEIN"/>
    <property type="match status" value="1"/>
</dbReference>
<feature type="domain" description="DUF559" evidence="1">
    <location>
        <begin position="9"/>
        <end position="111"/>
    </location>
</feature>
<protein>
    <submittedName>
        <fullName evidence="2">Endonuclease domain-containing protein</fullName>
    </submittedName>
</protein>
<dbReference type="EMBL" id="JBHSGG010000002">
    <property type="protein sequence ID" value="MFC4726900.1"/>
    <property type="molecule type" value="Genomic_DNA"/>
</dbReference>
<comment type="caution">
    <text evidence="2">The sequence shown here is derived from an EMBL/GenBank/DDBJ whole genome shotgun (WGS) entry which is preliminary data.</text>
</comment>
<keyword evidence="2" id="KW-0540">Nuclease</keyword>
<keyword evidence="2" id="KW-0378">Hydrolase</keyword>
<keyword evidence="3" id="KW-1185">Reference proteome</keyword>
<organism evidence="2 3">
    <name type="scientific">Coralloluteibacterium thermophilum</name>
    <dbReference type="NCBI Taxonomy" id="2707049"/>
    <lineage>
        <taxon>Bacteria</taxon>
        <taxon>Pseudomonadati</taxon>
        <taxon>Pseudomonadota</taxon>
        <taxon>Gammaproteobacteria</taxon>
        <taxon>Lysobacterales</taxon>
        <taxon>Lysobacteraceae</taxon>
        <taxon>Coralloluteibacterium</taxon>
    </lineage>
</organism>
<evidence type="ECO:0000313" key="2">
    <source>
        <dbReference type="EMBL" id="MFC4726900.1"/>
    </source>
</evidence>
<dbReference type="PANTHER" id="PTHR38590">
    <property type="entry name" value="BLL0828 PROTEIN"/>
    <property type="match status" value="1"/>
</dbReference>
<dbReference type="InterPro" id="IPR007569">
    <property type="entry name" value="DUF559"/>
</dbReference>
<accession>A0ABV9NGS1</accession>
<reference evidence="3" key="1">
    <citation type="journal article" date="2019" name="Int. J. Syst. Evol. Microbiol.">
        <title>The Global Catalogue of Microorganisms (GCM) 10K type strain sequencing project: providing services to taxonomists for standard genome sequencing and annotation.</title>
        <authorList>
            <consortium name="The Broad Institute Genomics Platform"/>
            <consortium name="The Broad Institute Genome Sequencing Center for Infectious Disease"/>
            <person name="Wu L."/>
            <person name="Ma J."/>
        </authorList>
    </citation>
    <scope>NUCLEOTIDE SEQUENCE [LARGE SCALE GENOMIC DNA]</scope>
    <source>
        <strain evidence="3">CGMCC 1.13574</strain>
    </source>
</reference>
<evidence type="ECO:0000259" key="1">
    <source>
        <dbReference type="Pfam" id="PF04480"/>
    </source>
</evidence>
<dbReference type="Proteomes" id="UP001595892">
    <property type="component" value="Unassembled WGS sequence"/>
</dbReference>